<feature type="compositionally biased region" description="Pro residues" evidence="1">
    <location>
        <begin position="1"/>
        <end position="10"/>
    </location>
</feature>
<sequence>MHRAGAPPPQGLLVAPNQMPGSAGADPCLPSCAQLPPSQAPVLQSPQVLKTARGAPAALRPPGSPLHRSLVIKPQGSKAAAQPEPPQATPACSGHRHRPRGSAVSLGESAGVPSPPGLLTVWGVRHAPLDPRLHPL</sequence>
<dbReference type="AlphaFoldDB" id="A0AAV7MKL5"/>
<protein>
    <submittedName>
        <fullName evidence="2">Uncharacterized protein</fullName>
    </submittedName>
</protein>
<feature type="region of interest" description="Disordered" evidence="1">
    <location>
        <begin position="1"/>
        <end position="32"/>
    </location>
</feature>
<proteinExistence type="predicted"/>
<comment type="caution">
    <text evidence="2">The sequence shown here is derived from an EMBL/GenBank/DDBJ whole genome shotgun (WGS) entry which is preliminary data.</text>
</comment>
<evidence type="ECO:0000313" key="3">
    <source>
        <dbReference type="Proteomes" id="UP001066276"/>
    </source>
</evidence>
<dbReference type="EMBL" id="JANPWB010000013">
    <property type="protein sequence ID" value="KAJ1104078.1"/>
    <property type="molecule type" value="Genomic_DNA"/>
</dbReference>
<gene>
    <name evidence="2" type="ORF">NDU88_001493</name>
</gene>
<organism evidence="2 3">
    <name type="scientific">Pleurodeles waltl</name>
    <name type="common">Iberian ribbed newt</name>
    <dbReference type="NCBI Taxonomy" id="8319"/>
    <lineage>
        <taxon>Eukaryota</taxon>
        <taxon>Metazoa</taxon>
        <taxon>Chordata</taxon>
        <taxon>Craniata</taxon>
        <taxon>Vertebrata</taxon>
        <taxon>Euteleostomi</taxon>
        <taxon>Amphibia</taxon>
        <taxon>Batrachia</taxon>
        <taxon>Caudata</taxon>
        <taxon>Salamandroidea</taxon>
        <taxon>Salamandridae</taxon>
        <taxon>Pleurodelinae</taxon>
        <taxon>Pleurodeles</taxon>
    </lineage>
</organism>
<accession>A0AAV7MKL5</accession>
<reference evidence="2" key="1">
    <citation type="journal article" date="2022" name="bioRxiv">
        <title>Sequencing and chromosome-scale assembly of the giantPleurodeles waltlgenome.</title>
        <authorList>
            <person name="Brown T."/>
            <person name="Elewa A."/>
            <person name="Iarovenko S."/>
            <person name="Subramanian E."/>
            <person name="Araus A.J."/>
            <person name="Petzold A."/>
            <person name="Susuki M."/>
            <person name="Suzuki K.-i.T."/>
            <person name="Hayashi T."/>
            <person name="Toyoda A."/>
            <person name="Oliveira C."/>
            <person name="Osipova E."/>
            <person name="Leigh N.D."/>
            <person name="Simon A."/>
            <person name="Yun M.H."/>
        </authorList>
    </citation>
    <scope>NUCLEOTIDE SEQUENCE</scope>
    <source>
        <strain evidence="2">20211129_DDA</strain>
        <tissue evidence="2">Liver</tissue>
    </source>
</reference>
<keyword evidence="3" id="KW-1185">Reference proteome</keyword>
<evidence type="ECO:0000256" key="1">
    <source>
        <dbReference type="SAM" id="MobiDB-lite"/>
    </source>
</evidence>
<feature type="region of interest" description="Disordered" evidence="1">
    <location>
        <begin position="55"/>
        <end position="118"/>
    </location>
</feature>
<name>A0AAV7MKL5_PLEWA</name>
<dbReference type="Proteomes" id="UP001066276">
    <property type="component" value="Chromosome 9"/>
</dbReference>
<evidence type="ECO:0000313" key="2">
    <source>
        <dbReference type="EMBL" id="KAJ1104078.1"/>
    </source>
</evidence>